<dbReference type="Proteomes" id="UP000299102">
    <property type="component" value="Unassembled WGS sequence"/>
</dbReference>
<sequence>MSAATCYPRSVAQCQGHRHYEYAPPQHARPLVAAPARAAARAAARQLTTTHCAEKGNPGRRPPPADRRPPPAEMLPPAHFYRCVGECGSFGVVLLLATRLIYGLSRARRLSRAATGLRRVNSTRRHRGPPRCYYNSTRCVPHTERVSPRFTTYVFALDIVLYLKRKGRKSFRSTIATLSSY</sequence>
<dbReference type="EMBL" id="BGZK01000250">
    <property type="protein sequence ID" value="GBP31713.1"/>
    <property type="molecule type" value="Genomic_DNA"/>
</dbReference>
<gene>
    <name evidence="2" type="ORF">EVAR_4949_1</name>
</gene>
<evidence type="ECO:0000256" key="1">
    <source>
        <dbReference type="SAM" id="MobiDB-lite"/>
    </source>
</evidence>
<comment type="caution">
    <text evidence="2">The sequence shown here is derived from an EMBL/GenBank/DDBJ whole genome shotgun (WGS) entry which is preliminary data.</text>
</comment>
<feature type="region of interest" description="Disordered" evidence="1">
    <location>
        <begin position="38"/>
        <end position="72"/>
    </location>
</feature>
<keyword evidence="3" id="KW-1185">Reference proteome</keyword>
<name>A0A4C1UYZ4_EUMVA</name>
<dbReference type="AlphaFoldDB" id="A0A4C1UYZ4"/>
<organism evidence="2 3">
    <name type="scientific">Eumeta variegata</name>
    <name type="common">Bagworm moth</name>
    <name type="synonym">Eumeta japonica</name>
    <dbReference type="NCBI Taxonomy" id="151549"/>
    <lineage>
        <taxon>Eukaryota</taxon>
        <taxon>Metazoa</taxon>
        <taxon>Ecdysozoa</taxon>
        <taxon>Arthropoda</taxon>
        <taxon>Hexapoda</taxon>
        <taxon>Insecta</taxon>
        <taxon>Pterygota</taxon>
        <taxon>Neoptera</taxon>
        <taxon>Endopterygota</taxon>
        <taxon>Lepidoptera</taxon>
        <taxon>Glossata</taxon>
        <taxon>Ditrysia</taxon>
        <taxon>Tineoidea</taxon>
        <taxon>Psychidae</taxon>
        <taxon>Oiketicinae</taxon>
        <taxon>Eumeta</taxon>
    </lineage>
</organism>
<accession>A0A4C1UYZ4</accession>
<reference evidence="2 3" key="1">
    <citation type="journal article" date="2019" name="Commun. Biol.">
        <title>The bagworm genome reveals a unique fibroin gene that provides high tensile strength.</title>
        <authorList>
            <person name="Kono N."/>
            <person name="Nakamura H."/>
            <person name="Ohtoshi R."/>
            <person name="Tomita M."/>
            <person name="Numata K."/>
            <person name="Arakawa K."/>
        </authorList>
    </citation>
    <scope>NUCLEOTIDE SEQUENCE [LARGE SCALE GENOMIC DNA]</scope>
</reference>
<evidence type="ECO:0000313" key="2">
    <source>
        <dbReference type="EMBL" id="GBP31713.1"/>
    </source>
</evidence>
<proteinExistence type="predicted"/>
<evidence type="ECO:0000313" key="3">
    <source>
        <dbReference type="Proteomes" id="UP000299102"/>
    </source>
</evidence>
<protein>
    <submittedName>
        <fullName evidence="2">Uncharacterized protein</fullName>
    </submittedName>
</protein>